<organism evidence="4 5">
    <name type="scientific">Clitoria ternatea</name>
    <name type="common">Butterfly pea</name>
    <dbReference type="NCBI Taxonomy" id="43366"/>
    <lineage>
        <taxon>Eukaryota</taxon>
        <taxon>Viridiplantae</taxon>
        <taxon>Streptophyta</taxon>
        <taxon>Embryophyta</taxon>
        <taxon>Tracheophyta</taxon>
        <taxon>Spermatophyta</taxon>
        <taxon>Magnoliopsida</taxon>
        <taxon>eudicotyledons</taxon>
        <taxon>Gunneridae</taxon>
        <taxon>Pentapetalae</taxon>
        <taxon>rosids</taxon>
        <taxon>fabids</taxon>
        <taxon>Fabales</taxon>
        <taxon>Fabaceae</taxon>
        <taxon>Papilionoideae</taxon>
        <taxon>50 kb inversion clade</taxon>
        <taxon>NPAAA clade</taxon>
        <taxon>indigoferoid/millettioid clade</taxon>
        <taxon>Phaseoleae</taxon>
        <taxon>Clitoria</taxon>
    </lineage>
</organism>
<dbReference type="Pfam" id="PF12874">
    <property type="entry name" value="zf-met"/>
    <property type="match status" value="2"/>
</dbReference>
<feature type="compositionally biased region" description="Basic and acidic residues" evidence="1">
    <location>
        <begin position="254"/>
        <end position="264"/>
    </location>
</feature>
<gene>
    <name evidence="4" type="ORF">RJT34_16233</name>
</gene>
<feature type="compositionally biased region" description="Low complexity" evidence="1">
    <location>
        <begin position="147"/>
        <end position="162"/>
    </location>
</feature>
<dbReference type="GO" id="GO:0003676">
    <property type="term" value="F:nucleic acid binding"/>
    <property type="evidence" value="ECO:0007669"/>
    <property type="project" value="InterPro"/>
</dbReference>
<evidence type="ECO:0000313" key="4">
    <source>
        <dbReference type="EMBL" id="KAK7293368.1"/>
    </source>
</evidence>
<dbReference type="PANTHER" id="PTHR47487:SF3">
    <property type="entry name" value="GLUTENIN, HIGH MOLECULAR WEIGHT SUBUNIT 12-LIKE"/>
    <property type="match status" value="1"/>
</dbReference>
<dbReference type="SUPFAM" id="SSF57667">
    <property type="entry name" value="beta-beta-alpha zinc fingers"/>
    <property type="match status" value="2"/>
</dbReference>
<comment type="caution">
    <text evidence="4">The sequence shown here is derived from an EMBL/GenBank/DDBJ whole genome shotgun (WGS) entry which is preliminary data.</text>
</comment>
<accession>A0AAN9J8T8</accession>
<dbReference type="SMART" id="SM00355">
    <property type="entry name" value="ZnF_C2H2"/>
    <property type="match status" value="2"/>
</dbReference>
<keyword evidence="5" id="KW-1185">Reference proteome</keyword>
<feature type="compositionally biased region" description="Basic and acidic residues" evidence="1">
    <location>
        <begin position="329"/>
        <end position="339"/>
    </location>
</feature>
<feature type="compositionally biased region" description="Basic residues" evidence="1">
    <location>
        <begin position="107"/>
        <end position="131"/>
    </location>
</feature>
<sequence length="550" mass="58805">MDSSGYDASQTIPYDESSQPYYAYNNYNYQYNNNQETHPPGVSAAPEPPHSAEPSHTHTQLNPVQPAPVAGSLNPAAVAVVAGALAQLVGNVDGVQREQIGPSQYRGRGRRAGRPFRGGRGRFNHRGRGRGRGVGDGRQFPSHSGPAISNAADVPASAAATSVLQPPPSVSGQSPLPTPAPVPSAPVQAPPCKLWCEICKAECNTPEMMEQHKNGKRHRKNLLVHEELQRRKAINGQQSGNISSQLNSTVQSEKVQESEEKGLPEENMGSNVQANVHNDETEIQNNVGVSEIQAEEPQEEPGDNSTVQGHGFKRKMRGGAGVKYIRSNDGSRKPVEPPKPKQFPSYICELCNVKCDSLIVYNSHLTGKKHLSNFKRVHGHLALNGEAGTRPLHPPDTNALSNSVSFPVLPGVSIQQAVSDPQVLLAQLLMNVLSKVQVPAMAPPLSGPVANQIQVLAGSSHDPLSQNLAQPQVPDSLAHFESENPPGETKIQVSYVPQQLDAIAGSSNKSNTETADGRSATEETVVKLPQDSSVTTLAEKPVTANKQVPS</sequence>
<feature type="domain" description="C2H2-type" evidence="2">
    <location>
        <begin position="194"/>
        <end position="218"/>
    </location>
</feature>
<dbReference type="InterPro" id="IPR013087">
    <property type="entry name" value="Znf_C2H2_type"/>
</dbReference>
<feature type="region of interest" description="Disordered" evidence="1">
    <location>
        <begin position="504"/>
        <end position="550"/>
    </location>
</feature>
<dbReference type="GO" id="GO:0008270">
    <property type="term" value="F:zinc ion binding"/>
    <property type="evidence" value="ECO:0007669"/>
    <property type="project" value="InterPro"/>
</dbReference>
<evidence type="ECO:0000259" key="3">
    <source>
        <dbReference type="SMART" id="SM00451"/>
    </source>
</evidence>
<dbReference type="InterPro" id="IPR036236">
    <property type="entry name" value="Znf_C2H2_sf"/>
</dbReference>
<feature type="region of interest" description="Disordered" evidence="1">
    <location>
        <begin position="28"/>
        <end position="68"/>
    </location>
</feature>
<proteinExistence type="predicted"/>
<feature type="domain" description="U1-type" evidence="3">
    <location>
        <begin position="193"/>
        <end position="225"/>
    </location>
</feature>
<dbReference type="InterPro" id="IPR003604">
    <property type="entry name" value="Matrin/U1-like-C_Znf_C2H2"/>
</dbReference>
<dbReference type="AlphaFoldDB" id="A0AAN9J8T8"/>
<dbReference type="PANTHER" id="PTHR47487">
    <property type="entry name" value="OS06G0651300 PROTEIN-RELATED"/>
    <property type="match status" value="1"/>
</dbReference>
<dbReference type="Gene3D" id="3.30.160.60">
    <property type="entry name" value="Classic Zinc Finger"/>
    <property type="match status" value="2"/>
</dbReference>
<feature type="compositionally biased region" description="Acidic residues" evidence="1">
    <location>
        <begin position="293"/>
        <end position="302"/>
    </location>
</feature>
<feature type="domain" description="U1-type" evidence="3">
    <location>
        <begin position="343"/>
        <end position="377"/>
    </location>
</feature>
<feature type="compositionally biased region" description="Polar residues" evidence="1">
    <location>
        <begin position="235"/>
        <end position="253"/>
    </location>
</feature>
<feature type="compositionally biased region" description="Polar residues" evidence="1">
    <location>
        <begin position="505"/>
        <end position="514"/>
    </location>
</feature>
<reference evidence="4 5" key="1">
    <citation type="submission" date="2024-01" db="EMBL/GenBank/DDBJ databases">
        <title>The genomes of 5 underutilized Papilionoideae crops provide insights into root nodulation and disease resistance.</title>
        <authorList>
            <person name="Yuan L."/>
        </authorList>
    </citation>
    <scope>NUCLEOTIDE SEQUENCE [LARGE SCALE GENOMIC DNA]</scope>
    <source>
        <strain evidence="4">LY-2023</strain>
        <tissue evidence="4">Leaf</tissue>
    </source>
</reference>
<protein>
    <submittedName>
        <fullName evidence="4">Uncharacterized protein</fullName>
    </submittedName>
</protein>
<feature type="region of interest" description="Disordered" evidence="1">
    <location>
        <begin position="234"/>
        <end position="270"/>
    </location>
</feature>
<name>A0AAN9J8T8_CLITE</name>
<feature type="domain" description="C2H2-type" evidence="2">
    <location>
        <begin position="346"/>
        <end position="370"/>
    </location>
</feature>
<evidence type="ECO:0000256" key="1">
    <source>
        <dbReference type="SAM" id="MobiDB-lite"/>
    </source>
</evidence>
<evidence type="ECO:0000259" key="2">
    <source>
        <dbReference type="SMART" id="SM00355"/>
    </source>
</evidence>
<dbReference type="Proteomes" id="UP001359559">
    <property type="component" value="Unassembled WGS sequence"/>
</dbReference>
<feature type="region of interest" description="Disordered" evidence="1">
    <location>
        <begin position="293"/>
        <end position="339"/>
    </location>
</feature>
<dbReference type="EMBL" id="JAYKXN010000004">
    <property type="protein sequence ID" value="KAK7293368.1"/>
    <property type="molecule type" value="Genomic_DNA"/>
</dbReference>
<evidence type="ECO:0000313" key="5">
    <source>
        <dbReference type="Proteomes" id="UP001359559"/>
    </source>
</evidence>
<dbReference type="SMART" id="SM00451">
    <property type="entry name" value="ZnF_U1"/>
    <property type="match status" value="2"/>
</dbReference>
<feature type="compositionally biased region" description="Basic and acidic residues" evidence="1">
    <location>
        <begin position="515"/>
        <end position="525"/>
    </location>
</feature>
<feature type="region of interest" description="Disordered" evidence="1">
    <location>
        <begin position="101"/>
        <end position="186"/>
    </location>
</feature>